<organism evidence="1 2">
    <name type="scientific">Choanephora cucurbitarum</name>
    <dbReference type="NCBI Taxonomy" id="101091"/>
    <lineage>
        <taxon>Eukaryota</taxon>
        <taxon>Fungi</taxon>
        <taxon>Fungi incertae sedis</taxon>
        <taxon>Mucoromycota</taxon>
        <taxon>Mucoromycotina</taxon>
        <taxon>Mucoromycetes</taxon>
        <taxon>Mucorales</taxon>
        <taxon>Mucorineae</taxon>
        <taxon>Choanephoraceae</taxon>
        <taxon>Choanephoroideae</taxon>
        <taxon>Choanephora</taxon>
    </lineage>
</organism>
<evidence type="ECO:0000313" key="2">
    <source>
        <dbReference type="Proteomes" id="UP000093000"/>
    </source>
</evidence>
<comment type="caution">
    <text evidence="1">The sequence shown here is derived from an EMBL/GenBank/DDBJ whole genome shotgun (WGS) entry which is preliminary data.</text>
</comment>
<protein>
    <submittedName>
        <fullName evidence="1">Uncharacterized protein</fullName>
    </submittedName>
</protein>
<reference evidence="1 2" key="1">
    <citation type="submission" date="2016-03" db="EMBL/GenBank/DDBJ databases">
        <title>Choanephora cucurbitarum.</title>
        <authorList>
            <person name="Min B."/>
            <person name="Park H."/>
            <person name="Park J.-H."/>
            <person name="Shin H.-D."/>
            <person name="Choi I.-G."/>
        </authorList>
    </citation>
    <scope>NUCLEOTIDE SEQUENCE [LARGE SCALE GENOMIC DNA]</scope>
    <source>
        <strain evidence="1 2">KUS-F28377</strain>
    </source>
</reference>
<name>A0A1C7NLI9_9FUNG</name>
<gene>
    <name evidence="1" type="ORF">A0J61_01915</name>
</gene>
<proteinExistence type="predicted"/>
<dbReference type="EMBL" id="LUGH01000066">
    <property type="protein sequence ID" value="OBZ90041.1"/>
    <property type="molecule type" value="Genomic_DNA"/>
</dbReference>
<dbReference type="AlphaFoldDB" id="A0A1C7NLI9"/>
<sequence>MFHLLYLYLIQTIRFSSNQLKNCYSIRIKRGINSAHFVIDMSTFYNGPLSLFDDCPLNISLKHTFYLLDTGSLI</sequence>
<keyword evidence="2" id="KW-1185">Reference proteome</keyword>
<dbReference type="InParanoid" id="A0A1C7NLI9"/>
<evidence type="ECO:0000313" key="1">
    <source>
        <dbReference type="EMBL" id="OBZ90041.1"/>
    </source>
</evidence>
<accession>A0A1C7NLI9</accession>
<dbReference type="Proteomes" id="UP000093000">
    <property type="component" value="Unassembled WGS sequence"/>
</dbReference>